<dbReference type="PANTHER" id="PTHR39452:SF1">
    <property type="entry name" value="CHEY-P PHOSPHATASE CHEX"/>
    <property type="match status" value="1"/>
</dbReference>
<organism evidence="3 4">
    <name type="scientific">Candidatus Scalindua arabica</name>
    <dbReference type="NCBI Taxonomy" id="1127984"/>
    <lineage>
        <taxon>Bacteria</taxon>
        <taxon>Pseudomonadati</taxon>
        <taxon>Planctomycetota</taxon>
        <taxon>Candidatus Brocadiia</taxon>
        <taxon>Candidatus Brocadiales</taxon>
        <taxon>Candidatus Scalinduaceae</taxon>
        <taxon>Candidatus Scalindua</taxon>
    </lineage>
</organism>
<dbReference type="CDD" id="cd17906">
    <property type="entry name" value="CheX"/>
    <property type="match status" value="1"/>
</dbReference>
<evidence type="ECO:0000313" key="4">
    <source>
        <dbReference type="Proteomes" id="UP000722750"/>
    </source>
</evidence>
<name>A0A941W4H8_9BACT</name>
<dbReference type="PANTHER" id="PTHR39452">
    <property type="entry name" value="CHEY-P PHOSPHATASE CHEX"/>
    <property type="match status" value="1"/>
</dbReference>
<keyword evidence="1" id="KW-0145">Chemotaxis</keyword>
<dbReference type="InterPro" id="IPR028051">
    <property type="entry name" value="CheX-like_dom"/>
</dbReference>
<dbReference type="AlphaFoldDB" id="A0A941W4H8"/>
<feature type="domain" description="Chemotaxis phosphatase CheX-like" evidence="2">
    <location>
        <begin position="46"/>
        <end position="134"/>
    </location>
</feature>
<dbReference type="EMBL" id="JAANXD010000074">
    <property type="protein sequence ID" value="MBS1258756.1"/>
    <property type="molecule type" value="Genomic_DNA"/>
</dbReference>
<evidence type="ECO:0000256" key="1">
    <source>
        <dbReference type="ARBA" id="ARBA00022500"/>
    </source>
</evidence>
<proteinExistence type="predicted"/>
<protein>
    <recommendedName>
        <fullName evidence="2">Chemotaxis phosphatase CheX-like domain-containing protein</fullName>
    </recommendedName>
</protein>
<dbReference type="Pfam" id="PF13690">
    <property type="entry name" value="CheX"/>
    <property type="match status" value="1"/>
</dbReference>
<dbReference type="SUPFAM" id="SSF103039">
    <property type="entry name" value="CheC-like"/>
    <property type="match status" value="1"/>
</dbReference>
<gene>
    <name evidence="3" type="ORF">MAG551_01818</name>
</gene>
<reference evidence="3" key="1">
    <citation type="journal article" date="2021" name="ISME J.">
        <title>Fine-scale metabolic discontinuity in a stratified prokaryote microbiome of a Red Sea deep halocline.</title>
        <authorList>
            <person name="Michoud G."/>
            <person name="Ngugi D.K."/>
            <person name="Barozzi A."/>
            <person name="Merlino G."/>
            <person name="Calleja M.L."/>
            <person name="Delgado-Huertas A."/>
            <person name="Moran X.A.G."/>
            <person name="Daffonchio D."/>
        </authorList>
    </citation>
    <scope>NUCLEOTIDE SEQUENCE</scope>
    <source>
        <strain evidence="3">SuakinDeep_MAG55_1</strain>
    </source>
</reference>
<dbReference type="Proteomes" id="UP000722750">
    <property type="component" value="Unassembled WGS sequence"/>
</dbReference>
<dbReference type="InterPro" id="IPR028976">
    <property type="entry name" value="CheC-like_sf"/>
</dbReference>
<dbReference type="Gene3D" id="3.40.1550.10">
    <property type="entry name" value="CheC-like"/>
    <property type="match status" value="1"/>
</dbReference>
<evidence type="ECO:0000259" key="2">
    <source>
        <dbReference type="Pfam" id="PF13690"/>
    </source>
</evidence>
<sequence length="178" mass="19162">MTTTTYDDVVEDIVSSTNEVFSTMIPMEITSDGSFYQKEDMISTDVISLVSFTGEHSGILAIFCCKEIALKITSSMLGIEAAEIDHDTKDAMGEVANMIAGTLKNKIFEKFGAMHLSVPIVIAGESLSIRSATDGSNDQQDIKITSGVTCNSQSSWLMTPFSSNGSSFNVGFVVKKND</sequence>
<evidence type="ECO:0000313" key="3">
    <source>
        <dbReference type="EMBL" id="MBS1258756.1"/>
    </source>
</evidence>
<dbReference type="GO" id="GO:0006935">
    <property type="term" value="P:chemotaxis"/>
    <property type="evidence" value="ECO:0007669"/>
    <property type="project" value="UniProtKB-KW"/>
</dbReference>
<comment type="caution">
    <text evidence="3">The sequence shown here is derived from an EMBL/GenBank/DDBJ whole genome shotgun (WGS) entry which is preliminary data.</text>
</comment>
<accession>A0A941W4H8</accession>
<dbReference type="InterPro" id="IPR038756">
    <property type="entry name" value="CheX-like"/>
</dbReference>